<reference evidence="2" key="1">
    <citation type="submission" date="2017-03" db="EMBL/GenBank/DDBJ databases">
        <title>Phytopthora megakarya and P. palmivora, two closely related causual agents of cacao black pod achieved similar genome size and gene model numbers by different mechanisms.</title>
        <authorList>
            <person name="Ali S."/>
            <person name="Shao J."/>
            <person name="Larry D.J."/>
            <person name="Kronmiller B."/>
            <person name="Shen D."/>
            <person name="Strem M.D."/>
            <person name="Melnick R.L."/>
            <person name="Guiltinan M.J."/>
            <person name="Tyler B.M."/>
            <person name="Meinhardt L.W."/>
            <person name="Bailey B.A."/>
        </authorList>
    </citation>
    <scope>NUCLEOTIDE SEQUENCE [LARGE SCALE GENOMIC DNA]</scope>
    <source>
        <strain evidence="2">zdho120</strain>
    </source>
</reference>
<comment type="caution">
    <text evidence="1">The sequence shown here is derived from an EMBL/GenBank/DDBJ whole genome shotgun (WGS) entry which is preliminary data.</text>
</comment>
<dbReference type="Proteomes" id="UP000198211">
    <property type="component" value="Unassembled WGS sequence"/>
</dbReference>
<evidence type="ECO:0000313" key="1">
    <source>
        <dbReference type="EMBL" id="OWY96298.1"/>
    </source>
</evidence>
<accession>A0A225UTY9</accession>
<dbReference type="OrthoDB" id="128088at2759"/>
<proteinExistence type="predicted"/>
<gene>
    <name evidence="1" type="ORF">PHMEG_00033467</name>
</gene>
<name>A0A225UTY9_9STRA</name>
<sequence>MPPGGSANGVEGKDYFLDEDRMLDHYASGTTTAFIPLLLHKRFVLPVLQRILQVEMYKKKNRNNWFRLSAIVSTPLQMKCRMKTSTKPTTTRNQPAV</sequence>
<organism evidence="1 2">
    <name type="scientific">Phytophthora megakarya</name>
    <dbReference type="NCBI Taxonomy" id="4795"/>
    <lineage>
        <taxon>Eukaryota</taxon>
        <taxon>Sar</taxon>
        <taxon>Stramenopiles</taxon>
        <taxon>Oomycota</taxon>
        <taxon>Peronosporomycetes</taxon>
        <taxon>Peronosporales</taxon>
        <taxon>Peronosporaceae</taxon>
        <taxon>Phytophthora</taxon>
    </lineage>
</organism>
<keyword evidence="2" id="KW-1185">Reference proteome</keyword>
<evidence type="ECO:0000313" key="2">
    <source>
        <dbReference type="Proteomes" id="UP000198211"/>
    </source>
</evidence>
<dbReference type="EMBL" id="NBNE01011826">
    <property type="protein sequence ID" value="OWY96298.1"/>
    <property type="molecule type" value="Genomic_DNA"/>
</dbReference>
<protein>
    <submittedName>
        <fullName evidence="1">Uncharacterized protein</fullName>
    </submittedName>
</protein>
<dbReference type="AlphaFoldDB" id="A0A225UTY9"/>